<dbReference type="Gene3D" id="1.10.630.10">
    <property type="entry name" value="Cytochrome P450"/>
    <property type="match status" value="1"/>
</dbReference>
<comment type="similarity">
    <text evidence="2 8">Belongs to the cytochrome P450 family.</text>
</comment>
<evidence type="ECO:0000256" key="5">
    <source>
        <dbReference type="ARBA" id="ARBA00022989"/>
    </source>
</evidence>
<dbReference type="PRINTS" id="PR00463">
    <property type="entry name" value="EP450I"/>
</dbReference>
<gene>
    <name evidence="10" type="ORF">Ahy_A08g037526</name>
</gene>
<dbReference type="GO" id="GO:0004497">
    <property type="term" value="F:monooxygenase activity"/>
    <property type="evidence" value="ECO:0007669"/>
    <property type="project" value="UniProtKB-KW"/>
</dbReference>
<feature type="binding site" description="axial binding residue" evidence="7">
    <location>
        <position position="464"/>
    </location>
    <ligand>
        <name>heme</name>
        <dbReference type="ChEBI" id="CHEBI:30413"/>
    </ligand>
    <ligandPart>
        <name>Fe</name>
        <dbReference type="ChEBI" id="CHEBI:18248"/>
    </ligandPart>
</feature>
<dbReference type="GO" id="GO:0010268">
    <property type="term" value="P:brassinosteroid homeostasis"/>
    <property type="evidence" value="ECO:0007669"/>
    <property type="project" value="TreeGrafter"/>
</dbReference>
<dbReference type="GO" id="GO:0016020">
    <property type="term" value="C:membrane"/>
    <property type="evidence" value="ECO:0007669"/>
    <property type="project" value="UniProtKB-SubCell"/>
</dbReference>
<dbReference type="PROSITE" id="PS00086">
    <property type="entry name" value="CYTOCHROME_P450"/>
    <property type="match status" value="1"/>
</dbReference>
<organism evidence="10 11">
    <name type="scientific">Arachis hypogaea</name>
    <name type="common">Peanut</name>
    <dbReference type="NCBI Taxonomy" id="3818"/>
    <lineage>
        <taxon>Eukaryota</taxon>
        <taxon>Viridiplantae</taxon>
        <taxon>Streptophyta</taxon>
        <taxon>Embryophyta</taxon>
        <taxon>Tracheophyta</taxon>
        <taxon>Spermatophyta</taxon>
        <taxon>Magnoliopsida</taxon>
        <taxon>eudicotyledons</taxon>
        <taxon>Gunneridae</taxon>
        <taxon>Pentapetalae</taxon>
        <taxon>rosids</taxon>
        <taxon>fabids</taxon>
        <taxon>Fabales</taxon>
        <taxon>Fabaceae</taxon>
        <taxon>Papilionoideae</taxon>
        <taxon>50 kb inversion clade</taxon>
        <taxon>dalbergioids sensu lato</taxon>
        <taxon>Dalbergieae</taxon>
        <taxon>Pterocarpus clade</taxon>
        <taxon>Arachis</taxon>
    </lineage>
</organism>
<evidence type="ECO:0000313" key="11">
    <source>
        <dbReference type="Proteomes" id="UP000289738"/>
    </source>
</evidence>
<dbReference type="STRING" id="3818.A0A445BR52"/>
<keyword evidence="6 7" id="KW-0408">Iron</keyword>
<dbReference type="CDD" id="cd11043">
    <property type="entry name" value="CYP90-like"/>
    <property type="match status" value="1"/>
</dbReference>
<evidence type="ECO:0000313" key="10">
    <source>
        <dbReference type="EMBL" id="RYR41132.1"/>
    </source>
</evidence>
<keyword evidence="3 9" id="KW-0812">Transmembrane</keyword>
<proteinExistence type="inferred from homology"/>
<sequence length="521" mass="59582">MLLEQMNQIKMISQMVKLENGYTSCYCCAALFLLLLLLSWHWSRNKKTGDGGAGIPPGNGGLPFVGETLQFMAAINSTKGVYEFVRLRHLWHGSCFKTNLFGETHVFVSSTDSAKAILNNEGGRFSKRYIKSISELLGHHSLLCADHHHHKLIRGRLLTLFSTDALSSFVQMFDVLVLEAMSTWPCGPVLLIQHEAFKLACKAMCKMLISMENGYELVIMQKGIAHLCEAMLALPLRLPWTRFSNGLQVNMYYFLSFFPDESPLNEMELQARKTIMEILEKEISERRSGIRRTNDKVDFLQQLIEEDDDNKLKDEEIKDNILTMMIAGQDTIANAMTWMVKFVDENQEALNTLKKEQLQIEKNGRTRRDNLTLEDLNEMQYASKVVTEALRMASVVQWLPRVALQDCEIQGFKIKKGWNVDIDAKFIHFDPTIYNDPHVFNPSRFAGEFKPYSFLAFGMGGRTCLGKNMARAMMLVFLHRLITTYKWKVIDSDSSIQKWALFSKLKSGCPVRLTSLKQHSN</sequence>
<dbReference type="Pfam" id="PF00067">
    <property type="entry name" value="p450"/>
    <property type="match status" value="1"/>
</dbReference>
<evidence type="ECO:0000256" key="1">
    <source>
        <dbReference type="ARBA" id="ARBA00004167"/>
    </source>
</evidence>
<keyword evidence="8" id="KW-0503">Monooxygenase</keyword>
<accession>A0A445BR52</accession>
<keyword evidence="5 9" id="KW-1133">Transmembrane helix</keyword>
<dbReference type="InterPro" id="IPR017972">
    <property type="entry name" value="Cyt_P450_CS"/>
</dbReference>
<evidence type="ECO:0000256" key="4">
    <source>
        <dbReference type="ARBA" id="ARBA00022723"/>
    </source>
</evidence>
<keyword evidence="11" id="KW-1185">Reference proteome</keyword>
<dbReference type="AlphaFoldDB" id="A0A445BR52"/>
<dbReference type="GO" id="GO:0016125">
    <property type="term" value="P:sterol metabolic process"/>
    <property type="evidence" value="ECO:0007669"/>
    <property type="project" value="TreeGrafter"/>
</dbReference>
<dbReference type="GO" id="GO:0016132">
    <property type="term" value="P:brassinosteroid biosynthetic process"/>
    <property type="evidence" value="ECO:0007669"/>
    <property type="project" value="TreeGrafter"/>
</dbReference>
<dbReference type="Proteomes" id="UP000289738">
    <property type="component" value="Chromosome A08"/>
</dbReference>
<keyword evidence="4 7" id="KW-0479">Metal-binding</keyword>
<dbReference type="GO" id="GO:0016705">
    <property type="term" value="F:oxidoreductase activity, acting on paired donors, with incorporation or reduction of molecular oxygen"/>
    <property type="evidence" value="ECO:0007669"/>
    <property type="project" value="InterPro"/>
</dbReference>
<evidence type="ECO:0000256" key="7">
    <source>
        <dbReference type="PIRSR" id="PIRSR602401-1"/>
    </source>
</evidence>
<keyword evidence="8" id="KW-0560">Oxidoreductase</keyword>
<evidence type="ECO:0008006" key="12">
    <source>
        <dbReference type="Google" id="ProtNLM"/>
    </source>
</evidence>
<protein>
    <recommendedName>
        <fullName evidence="12">Abscisic acid 8'-hydroxylase</fullName>
    </recommendedName>
</protein>
<dbReference type="PRINTS" id="PR00385">
    <property type="entry name" value="P450"/>
</dbReference>
<evidence type="ECO:0000256" key="6">
    <source>
        <dbReference type="ARBA" id="ARBA00023004"/>
    </source>
</evidence>
<dbReference type="PANTHER" id="PTHR24286:SF189">
    <property type="entry name" value="CYTOCHROME P450, FAMILY 722, SUBFAMILY A, POLYPEPTIDE 1"/>
    <property type="match status" value="1"/>
</dbReference>
<dbReference type="PANTHER" id="PTHR24286">
    <property type="entry name" value="CYTOCHROME P450 26"/>
    <property type="match status" value="1"/>
</dbReference>
<comment type="caution">
    <text evidence="10">The sequence shown here is derived from an EMBL/GenBank/DDBJ whole genome shotgun (WGS) entry which is preliminary data.</text>
</comment>
<dbReference type="GO" id="GO:0005506">
    <property type="term" value="F:iron ion binding"/>
    <property type="evidence" value="ECO:0007669"/>
    <property type="project" value="InterPro"/>
</dbReference>
<dbReference type="InterPro" id="IPR002401">
    <property type="entry name" value="Cyt_P450_E_grp-I"/>
</dbReference>
<evidence type="ECO:0000256" key="8">
    <source>
        <dbReference type="RuleBase" id="RU000461"/>
    </source>
</evidence>
<dbReference type="InterPro" id="IPR036396">
    <property type="entry name" value="Cyt_P450_sf"/>
</dbReference>
<dbReference type="GO" id="GO:0020037">
    <property type="term" value="F:heme binding"/>
    <property type="evidence" value="ECO:0007669"/>
    <property type="project" value="InterPro"/>
</dbReference>
<evidence type="ECO:0000256" key="2">
    <source>
        <dbReference type="ARBA" id="ARBA00010617"/>
    </source>
</evidence>
<dbReference type="InterPro" id="IPR001128">
    <property type="entry name" value="Cyt_P450"/>
</dbReference>
<evidence type="ECO:0000256" key="3">
    <source>
        <dbReference type="ARBA" id="ARBA00022692"/>
    </source>
</evidence>
<name>A0A445BR52_ARAHY</name>
<keyword evidence="9" id="KW-0472">Membrane</keyword>
<evidence type="ECO:0000256" key="9">
    <source>
        <dbReference type="SAM" id="Phobius"/>
    </source>
</evidence>
<comment type="cofactor">
    <cofactor evidence="7">
        <name>heme</name>
        <dbReference type="ChEBI" id="CHEBI:30413"/>
    </cofactor>
</comment>
<dbReference type="EMBL" id="SDMP01000008">
    <property type="protein sequence ID" value="RYR41132.1"/>
    <property type="molecule type" value="Genomic_DNA"/>
</dbReference>
<keyword evidence="7 8" id="KW-0349">Heme</keyword>
<dbReference type="SUPFAM" id="SSF48264">
    <property type="entry name" value="Cytochrome P450"/>
    <property type="match status" value="1"/>
</dbReference>
<feature type="transmembrane region" description="Helical" evidence="9">
    <location>
        <begin position="21"/>
        <end position="42"/>
    </location>
</feature>
<reference evidence="10 11" key="1">
    <citation type="submission" date="2019-01" db="EMBL/GenBank/DDBJ databases">
        <title>Sequencing of cultivated peanut Arachis hypogaea provides insights into genome evolution and oil improvement.</title>
        <authorList>
            <person name="Chen X."/>
        </authorList>
    </citation>
    <scope>NUCLEOTIDE SEQUENCE [LARGE SCALE GENOMIC DNA]</scope>
    <source>
        <strain evidence="11">cv. Fuhuasheng</strain>
        <tissue evidence="10">Leaves</tissue>
    </source>
</reference>
<comment type="subcellular location">
    <subcellularLocation>
        <location evidence="1">Membrane</location>
        <topology evidence="1">Single-pass membrane protein</topology>
    </subcellularLocation>
</comment>